<organism evidence="3 4">
    <name type="scientific">Marasmius crinis-equi</name>
    <dbReference type="NCBI Taxonomy" id="585013"/>
    <lineage>
        <taxon>Eukaryota</taxon>
        <taxon>Fungi</taxon>
        <taxon>Dikarya</taxon>
        <taxon>Basidiomycota</taxon>
        <taxon>Agaricomycotina</taxon>
        <taxon>Agaricomycetes</taxon>
        <taxon>Agaricomycetidae</taxon>
        <taxon>Agaricales</taxon>
        <taxon>Marasmiineae</taxon>
        <taxon>Marasmiaceae</taxon>
        <taxon>Marasmius</taxon>
    </lineage>
</organism>
<keyword evidence="4" id="KW-1185">Reference proteome</keyword>
<proteinExistence type="predicted"/>
<feature type="domain" description="Bacteriophage T5 Orf172 DNA-binding" evidence="2">
    <location>
        <begin position="32"/>
        <end position="117"/>
    </location>
</feature>
<evidence type="ECO:0000313" key="3">
    <source>
        <dbReference type="EMBL" id="KAL0563473.1"/>
    </source>
</evidence>
<protein>
    <recommendedName>
        <fullName evidence="2">Bacteriophage T5 Orf172 DNA-binding domain-containing protein</fullName>
    </recommendedName>
</protein>
<dbReference type="EMBL" id="JBAHYK010003465">
    <property type="protein sequence ID" value="KAL0563473.1"/>
    <property type="molecule type" value="Genomic_DNA"/>
</dbReference>
<sequence length="140" mass="16541">MARRRRKHKHPASDSEYNRRRRKRPTKADGEGCLYVIKGRLRKKTFYKVGRSNNPFRRFEEHLRSCRAVTGWEVIGIWLAKHHHKTESCVLSKLENSSFEIFEETCPCGINHEERLRHPRMTMAKASDLIEMIVSAHVDI</sequence>
<accession>A0ABR3EKS4</accession>
<reference evidence="3 4" key="1">
    <citation type="submission" date="2024-02" db="EMBL/GenBank/DDBJ databases">
        <title>A draft genome for the cacao thread blight pathogen Marasmius crinis-equi.</title>
        <authorList>
            <person name="Cohen S.P."/>
            <person name="Baruah I.K."/>
            <person name="Amoako-Attah I."/>
            <person name="Bukari Y."/>
            <person name="Meinhardt L.W."/>
            <person name="Bailey B.A."/>
        </authorList>
    </citation>
    <scope>NUCLEOTIDE SEQUENCE [LARGE SCALE GENOMIC DNA]</scope>
    <source>
        <strain evidence="3 4">GH-76</strain>
    </source>
</reference>
<dbReference type="Proteomes" id="UP001465976">
    <property type="component" value="Unassembled WGS sequence"/>
</dbReference>
<dbReference type="Pfam" id="PF10544">
    <property type="entry name" value="T5orf172"/>
    <property type="match status" value="1"/>
</dbReference>
<dbReference type="InterPro" id="IPR018306">
    <property type="entry name" value="Phage_T5_Orf172_DNA-bd"/>
</dbReference>
<feature type="compositionally biased region" description="Basic residues" evidence="1">
    <location>
        <begin position="1"/>
        <end position="10"/>
    </location>
</feature>
<gene>
    <name evidence="3" type="ORF">V5O48_018593</name>
</gene>
<evidence type="ECO:0000313" key="4">
    <source>
        <dbReference type="Proteomes" id="UP001465976"/>
    </source>
</evidence>
<comment type="caution">
    <text evidence="3">The sequence shown here is derived from an EMBL/GenBank/DDBJ whole genome shotgun (WGS) entry which is preliminary data.</text>
</comment>
<evidence type="ECO:0000259" key="2">
    <source>
        <dbReference type="Pfam" id="PF10544"/>
    </source>
</evidence>
<feature type="region of interest" description="Disordered" evidence="1">
    <location>
        <begin position="1"/>
        <end position="27"/>
    </location>
</feature>
<name>A0ABR3EKS4_9AGAR</name>
<evidence type="ECO:0000256" key="1">
    <source>
        <dbReference type="SAM" id="MobiDB-lite"/>
    </source>
</evidence>